<dbReference type="EMBL" id="JABSTQ010011125">
    <property type="protein sequence ID" value="KAG0414974.1"/>
    <property type="molecule type" value="Genomic_DNA"/>
</dbReference>
<evidence type="ECO:0000313" key="2">
    <source>
        <dbReference type="Proteomes" id="UP000805193"/>
    </source>
</evidence>
<keyword evidence="2" id="KW-1185">Reference proteome</keyword>
<comment type="caution">
    <text evidence="1">The sequence shown here is derived from an EMBL/GenBank/DDBJ whole genome shotgun (WGS) entry which is preliminary data.</text>
</comment>
<gene>
    <name evidence="1" type="ORF">HPB47_007855</name>
</gene>
<proteinExistence type="predicted"/>
<name>A0AC60P6L7_IXOPE</name>
<evidence type="ECO:0000313" key="1">
    <source>
        <dbReference type="EMBL" id="KAG0414974.1"/>
    </source>
</evidence>
<accession>A0AC60P6L7</accession>
<reference evidence="1 2" key="1">
    <citation type="journal article" date="2020" name="Cell">
        <title>Large-Scale Comparative Analyses of Tick Genomes Elucidate Their Genetic Diversity and Vector Capacities.</title>
        <authorList>
            <consortium name="Tick Genome and Microbiome Consortium (TIGMIC)"/>
            <person name="Jia N."/>
            <person name="Wang J."/>
            <person name="Shi W."/>
            <person name="Du L."/>
            <person name="Sun Y."/>
            <person name="Zhan W."/>
            <person name="Jiang J.F."/>
            <person name="Wang Q."/>
            <person name="Zhang B."/>
            <person name="Ji P."/>
            <person name="Bell-Sakyi L."/>
            <person name="Cui X.M."/>
            <person name="Yuan T.T."/>
            <person name="Jiang B.G."/>
            <person name="Yang W.F."/>
            <person name="Lam T.T."/>
            <person name="Chang Q.C."/>
            <person name="Ding S.J."/>
            <person name="Wang X.J."/>
            <person name="Zhu J.G."/>
            <person name="Ruan X.D."/>
            <person name="Zhao L."/>
            <person name="Wei J.T."/>
            <person name="Ye R.Z."/>
            <person name="Que T.C."/>
            <person name="Du C.H."/>
            <person name="Zhou Y.H."/>
            <person name="Cheng J.X."/>
            <person name="Dai P.F."/>
            <person name="Guo W.B."/>
            <person name="Han X.H."/>
            <person name="Huang E.J."/>
            <person name="Li L.F."/>
            <person name="Wei W."/>
            <person name="Gao Y.C."/>
            <person name="Liu J.Z."/>
            <person name="Shao H.Z."/>
            <person name="Wang X."/>
            <person name="Wang C.C."/>
            <person name="Yang T.C."/>
            <person name="Huo Q.B."/>
            <person name="Li W."/>
            <person name="Chen H.Y."/>
            <person name="Chen S.E."/>
            <person name="Zhou L.G."/>
            <person name="Ni X.B."/>
            <person name="Tian J.H."/>
            <person name="Sheng Y."/>
            <person name="Liu T."/>
            <person name="Pan Y.S."/>
            <person name="Xia L.Y."/>
            <person name="Li J."/>
            <person name="Zhao F."/>
            <person name="Cao W.C."/>
        </authorList>
    </citation>
    <scope>NUCLEOTIDE SEQUENCE [LARGE SCALE GENOMIC DNA]</scope>
    <source>
        <strain evidence="1">Iper-2018</strain>
    </source>
</reference>
<sequence length="101" mass="11129">MPRVLILDEATSQMDGDTDRLIQATLRESFVRCTVLAIAHRIHTVLDYDKILVMSDGSVLEYGSVTQLLSNPASMFSSMAQSAGVVPSRDSDRKKISKTKL</sequence>
<organism evidence="1 2">
    <name type="scientific">Ixodes persulcatus</name>
    <name type="common">Taiga tick</name>
    <dbReference type="NCBI Taxonomy" id="34615"/>
    <lineage>
        <taxon>Eukaryota</taxon>
        <taxon>Metazoa</taxon>
        <taxon>Ecdysozoa</taxon>
        <taxon>Arthropoda</taxon>
        <taxon>Chelicerata</taxon>
        <taxon>Arachnida</taxon>
        <taxon>Acari</taxon>
        <taxon>Parasitiformes</taxon>
        <taxon>Ixodida</taxon>
        <taxon>Ixodoidea</taxon>
        <taxon>Ixodidae</taxon>
        <taxon>Ixodinae</taxon>
        <taxon>Ixodes</taxon>
    </lineage>
</organism>
<protein>
    <submittedName>
        <fullName evidence="1">Uncharacterized protein</fullName>
    </submittedName>
</protein>
<dbReference type="Proteomes" id="UP000805193">
    <property type="component" value="Unassembled WGS sequence"/>
</dbReference>